<proteinExistence type="predicted"/>
<dbReference type="PANTHER" id="PTHR35512">
    <property type="entry name" value="OS11G0550900 PROTEIN"/>
    <property type="match status" value="1"/>
</dbReference>
<evidence type="ECO:0000313" key="3">
    <source>
        <dbReference type="Proteomes" id="UP000000763"/>
    </source>
</evidence>
<organism evidence="2 3">
    <name type="scientific">Oryza sativa subsp. japonica</name>
    <name type="common">Rice</name>
    <dbReference type="NCBI Taxonomy" id="39947"/>
    <lineage>
        <taxon>Eukaryota</taxon>
        <taxon>Viridiplantae</taxon>
        <taxon>Streptophyta</taxon>
        <taxon>Embryophyta</taxon>
        <taxon>Tracheophyta</taxon>
        <taxon>Spermatophyta</taxon>
        <taxon>Magnoliopsida</taxon>
        <taxon>Liliopsida</taxon>
        <taxon>Poales</taxon>
        <taxon>Poaceae</taxon>
        <taxon>BOP clade</taxon>
        <taxon>Oryzoideae</taxon>
        <taxon>Oryzeae</taxon>
        <taxon>Oryzinae</taxon>
        <taxon>Oryza</taxon>
        <taxon>Oryza sativa</taxon>
    </lineage>
</organism>
<dbReference type="OMA" id="PVGVDHE"/>
<evidence type="ECO:0000256" key="1">
    <source>
        <dbReference type="SAM" id="MobiDB-lite"/>
    </source>
</evidence>
<dbReference type="PANTHER" id="PTHR35512:SF1">
    <property type="entry name" value="OS11G0550900 PROTEIN"/>
    <property type="match status" value="1"/>
</dbReference>
<name>A0A0P0Y3D5_ORYSJ</name>
<feature type="compositionally biased region" description="Basic residues" evidence="1">
    <location>
        <begin position="8"/>
        <end position="25"/>
    </location>
</feature>
<dbReference type="Proteomes" id="UP000000763">
    <property type="component" value="Chromosome 11"/>
</dbReference>
<protein>
    <submittedName>
        <fullName evidence="2">Os11g0550900 protein</fullName>
    </submittedName>
</protein>
<dbReference type="KEGG" id="dosa:Os11g0550900"/>
<evidence type="ECO:0000313" key="2">
    <source>
        <dbReference type="EMBL" id="BAF28440.1"/>
    </source>
</evidence>
<feature type="region of interest" description="Disordered" evidence="1">
    <location>
        <begin position="1"/>
        <end position="53"/>
    </location>
</feature>
<reference evidence="3" key="2">
    <citation type="journal article" date="2008" name="Nucleic Acids Res.">
        <title>The rice annotation project database (RAP-DB): 2008 update.</title>
        <authorList>
            <consortium name="The rice annotation project (RAP)"/>
        </authorList>
    </citation>
    <scope>GENOME REANNOTATION</scope>
    <source>
        <strain evidence="3">cv. Nipponbare</strain>
    </source>
</reference>
<dbReference type="SMR" id="A0A0P0Y3D5"/>
<dbReference type="AlphaFoldDB" id="A0A0P0Y3D5"/>
<gene>
    <name evidence="2" type="ordered locus">Os11g0550900</name>
</gene>
<sequence>MILQQKPARARRPPPPFHARRRRLGLRPSERGIGNATPPRAAPPPSPAGSAGCARFRSTRRLGIAPSCSSLTAILAQGRVVGLGGCKVVFFPLLAAAAGDSRGRQNAGVLHRPVGGHPRGLLPHDDDMIKIARVAGRMTGRAVGRLMLFRRQMDEILEQTAAKQVNKELKDAMTQLDSIRYEVQNLSRFTPGQFMRQHNPVGVDHEAEKNDAVDGSALNLEELRHQIRSMVHDEIESFYKTNPDKFSGRLDNADTVNRSGPVEGKEADVAVIPTMLASKDMKLANTGSTDLHSKATMYSRLTESPEMSGSSGHQFKESDGLLNILPISAESAGLLPSRSDKPQGSDLLLEATLEAEVAEHAKSFAQQHHDELHKE</sequence>
<dbReference type="Gramene" id="Os11t0550900-01">
    <property type="protein sequence ID" value="Os11t0550900-01"/>
    <property type="gene ID" value="Os11g0550900"/>
</dbReference>
<accession>A0A0P0Y3D5</accession>
<reference evidence="2 3" key="1">
    <citation type="journal article" date="2005" name="Nature">
        <title>The map-based sequence of the rice genome.</title>
        <authorList>
            <consortium name="International rice genome sequencing project (IRGSP)"/>
            <person name="Matsumoto T."/>
            <person name="Wu J."/>
            <person name="Kanamori H."/>
            <person name="Katayose Y."/>
            <person name="Fujisawa M."/>
            <person name="Namiki N."/>
            <person name="Mizuno H."/>
            <person name="Yamamoto K."/>
            <person name="Antonio B.A."/>
            <person name="Baba T."/>
            <person name="Sakata K."/>
            <person name="Nagamura Y."/>
            <person name="Aoki H."/>
            <person name="Arikawa K."/>
            <person name="Arita K."/>
            <person name="Bito T."/>
            <person name="Chiden Y."/>
            <person name="Fujitsuka N."/>
            <person name="Fukunaka R."/>
            <person name="Hamada M."/>
            <person name="Harada C."/>
            <person name="Hayashi A."/>
            <person name="Hijishita S."/>
            <person name="Honda M."/>
            <person name="Hosokawa S."/>
            <person name="Ichikawa Y."/>
            <person name="Idonuma A."/>
            <person name="Iijima M."/>
            <person name="Ikeda M."/>
            <person name="Ikeno M."/>
            <person name="Ito K."/>
            <person name="Ito S."/>
            <person name="Ito T."/>
            <person name="Ito Y."/>
            <person name="Ito Y."/>
            <person name="Iwabuchi A."/>
            <person name="Kamiya K."/>
            <person name="Karasawa W."/>
            <person name="Kurita K."/>
            <person name="Katagiri S."/>
            <person name="Kikuta A."/>
            <person name="Kobayashi H."/>
            <person name="Kobayashi N."/>
            <person name="Machita K."/>
            <person name="Maehara T."/>
            <person name="Masukawa M."/>
            <person name="Mizubayashi T."/>
            <person name="Mukai Y."/>
            <person name="Nagasaki H."/>
            <person name="Nagata Y."/>
            <person name="Naito S."/>
            <person name="Nakashima M."/>
            <person name="Nakama Y."/>
            <person name="Nakamichi Y."/>
            <person name="Nakamura M."/>
            <person name="Meguro A."/>
            <person name="Negishi M."/>
            <person name="Ohta I."/>
            <person name="Ohta T."/>
            <person name="Okamoto M."/>
            <person name="Ono N."/>
            <person name="Saji S."/>
            <person name="Sakaguchi M."/>
            <person name="Sakai K."/>
            <person name="Shibata M."/>
            <person name="Shimokawa T."/>
            <person name="Song J."/>
            <person name="Takazaki Y."/>
            <person name="Terasawa K."/>
            <person name="Tsugane M."/>
            <person name="Tsuji K."/>
            <person name="Ueda S."/>
            <person name="Waki K."/>
            <person name="Yamagata H."/>
            <person name="Yamamoto M."/>
            <person name="Yamamoto S."/>
            <person name="Yamane H."/>
            <person name="Yoshiki S."/>
            <person name="Yoshihara R."/>
            <person name="Yukawa K."/>
            <person name="Zhong H."/>
            <person name="Yano M."/>
            <person name="Yuan Q."/>
            <person name="Ouyang S."/>
            <person name="Liu J."/>
            <person name="Jones K.M."/>
            <person name="Gansberger K."/>
            <person name="Moffat K."/>
            <person name="Hill J."/>
            <person name="Bera J."/>
            <person name="Fadrosh D."/>
            <person name="Jin S."/>
            <person name="Johri S."/>
            <person name="Kim M."/>
            <person name="Overton L."/>
            <person name="Reardon M."/>
            <person name="Tsitrin T."/>
            <person name="Vuong H."/>
            <person name="Weaver B."/>
            <person name="Ciecko A."/>
            <person name="Tallon L."/>
            <person name="Jackson J."/>
            <person name="Pai G."/>
            <person name="Aken S.V."/>
            <person name="Utterback T."/>
            <person name="Reidmuller S."/>
            <person name="Feldblyum T."/>
            <person name="Hsiao J."/>
            <person name="Zismann V."/>
            <person name="Iobst S."/>
            <person name="de Vazeille A.R."/>
            <person name="Buell C.R."/>
            <person name="Ying K."/>
            <person name="Li Y."/>
            <person name="Lu T."/>
            <person name="Huang Y."/>
            <person name="Zhao Q."/>
            <person name="Feng Q."/>
            <person name="Zhang L."/>
            <person name="Zhu J."/>
            <person name="Weng Q."/>
            <person name="Mu J."/>
            <person name="Lu Y."/>
            <person name="Fan D."/>
            <person name="Liu Y."/>
            <person name="Guan J."/>
            <person name="Zhang Y."/>
            <person name="Yu S."/>
            <person name="Liu X."/>
            <person name="Zhang Y."/>
            <person name="Hong G."/>
            <person name="Han B."/>
            <person name="Choisne N."/>
            <person name="Demange N."/>
            <person name="Orjeda G."/>
            <person name="Samain S."/>
            <person name="Cattolico L."/>
            <person name="Pelletier E."/>
            <person name="Couloux A."/>
            <person name="Segurens B."/>
            <person name="Wincker P."/>
            <person name="D'Hont A."/>
            <person name="Scarpelli C."/>
            <person name="Weissenbach J."/>
            <person name="Salanoubat M."/>
            <person name="Quetier F."/>
            <person name="Yu Y."/>
            <person name="Kim H.R."/>
            <person name="Rambo T."/>
            <person name="Currie J."/>
            <person name="Collura K."/>
            <person name="Luo M."/>
            <person name="Yang T."/>
            <person name="Ammiraju J.S.S."/>
            <person name="Engler F."/>
            <person name="Soderlund C."/>
            <person name="Wing R.A."/>
            <person name="Palmer L.E."/>
            <person name="de la Bastide M."/>
            <person name="Spiegel L."/>
            <person name="Nascimento L."/>
            <person name="Zutavern T."/>
            <person name="O'Shaughnessy A."/>
            <person name="Dike S."/>
            <person name="Dedhia N."/>
            <person name="Preston R."/>
            <person name="Balija V."/>
            <person name="McCombie W.R."/>
            <person name="Chow T."/>
            <person name="Chen H."/>
            <person name="Chung M."/>
            <person name="Chen C."/>
            <person name="Shaw J."/>
            <person name="Wu H."/>
            <person name="Hsiao K."/>
            <person name="Chao Y."/>
            <person name="Chu M."/>
            <person name="Cheng C."/>
            <person name="Hour A."/>
            <person name="Lee P."/>
            <person name="Lin S."/>
            <person name="Lin Y."/>
            <person name="Liou J."/>
            <person name="Liu S."/>
            <person name="Hsing Y."/>
            <person name="Raghuvanshi S."/>
            <person name="Mohanty A."/>
            <person name="Bharti A.K."/>
            <person name="Gaur A."/>
            <person name="Gupta V."/>
            <person name="Kumar D."/>
            <person name="Ravi V."/>
            <person name="Vij S."/>
            <person name="Kapur A."/>
            <person name="Khurana P."/>
            <person name="Khurana P."/>
            <person name="Khurana J.P."/>
            <person name="Tyagi A.K."/>
            <person name="Gaikwad K."/>
            <person name="Singh A."/>
            <person name="Dalal V."/>
            <person name="Srivastava S."/>
            <person name="Dixit A."/>
            <person name="Pal A.K."/>
            <person name="Ghazi I.A."/>
            <person name="Yadav M."/>
            <person name="Pandit A."/>
            <person name="Bhargava A."/>
            <person name="Sureshbabu K."/>
            <person name="Batra K."/>
            <person name="Sharma T.R."/>
            <person name="Mohapatra T."/>
            <person name="Singh N.K."/>
            <person name="Messing J."/>
            <person name="Nelson A.B."/>
            <person name="Fuks G."/>
            <person name="Kavchok S."/>
            <person name="Keizer G."/>
            <person name="Linton E."/>
            <person name="Llaca V."/>
            <person name="Song R."/>
            <person name="Tanyolac B."/>
            <person name="Young S."/>
            <person name="Ho-Il K."/>
            <person name="Hahn J.H."/>
            <person name="Sangsakoo G."/>
            <person name="Vanavichit A."/>
            <person name="de Mattos Luiz.A.T."/>
            <person name="Zimmer P.D."/>
            <person name="Malone G."/>
            <person name="Dellagostin O."/>
            <person name="de Oliveira A.C."/>
            <person name="Bevan M."/>
            <person name="Bancroft I."/>
            <person name="Minx P."/>
            <person name="Cordum H."/>
            <person name="Wilson R."/>
            <person name="Cheng Z."/>
            <person name="Jin W."/>
            <person name="Jiang J."/>
            <person name="Leong S.A."/>
            <person name="Iwama H."/>
            <person name="Gojobori T."/>
            <person name="Itoh T."/>
            <person name="Niimura Y."/>
            <person name="Fujii Y."/>
            <person name="Habara T."/>
            <person name="Sakai H."/>
            <person name="Sato Y."/>
            <person name="Wilson G."/>
            <person name="Kumar K."/>
            <person name="McCouch S."/>
            <person name="Juretic N."/>
            <person name="Hoen D."/>
            <person name="Wright S."/>
            <person name="Bruskiewich R."/>
            <person name="Bureau T."/>
            <person name="Miyao A."/>
            <person name="Hirochika H."/>
            <person name="Nishikawa T."/>
            <person name="Kadowaki K."/>
            <person name="Sugiura M."/>
            <person name="Burr B."/>
            <person name="Sasaki T."/>
        </authorList>
    </citation>
    <scope>NUCLEOTIDE SEQUENCE [LARGE SCALE GENOMIC DNA]</scope>
    <source>
        <strain evidence="3">cv. Nipponbare</strain>
    </source>
</reference>
<dbReference type="EMBL" id="AP008217">
    <property type="protein sequence ID" value="BAF28440.1"/>
    <property type="molecule type" value="Genomic_DNA"/>
</dbReference>